<dbReference type="InterPro" id="IPR036249">
    <property type="entry name" value="Thioredoxin-like_sf"/>
</dbReference>
<keyword evidence="3 8" id="KW-0812">Transmembrane</keyword>
<evidence type="ECO:0000256" key="3">
    <source>
        <dbReference type="ARBA" id="ARBA00022692"/>
    </source>
</evidence>
<dbReference type="InterPro" id="IPR050553">
    <property type="entry name" value="Thioredoxin_ResA/DsbE_sf"/>
</dbReference>
<keyword evidence="2" id="KW-1003">Cell membrane</keyword>
<name>A0A2W5N2V9_9BACT</name>
<dbReference type="SUPFAM" id="SSF52833">
    <property type="entry name" value="Thioredoxin-like"/>
    <property type="match status" value="1"/>
</dbReference>
<dbReference type="PROSITE" id="PS51352">
    <property type="entry name" value="THIOREDOXIN_2"/>
    <property type="match status" value="1"/>
</dbReference>
<dbReference type="InterPro" id="IPR013766">
    <property type="entry name" value="Thioredoxin_domain"/>
</dbReference>
<feature type="transmembrane region" description="Helical" evidence="8">
    <location>
        <begin position="123"/>
        <end position="148"/>
    </location>
</feature>
<evidence type="ECO:0000256" key="2">
    <source>
        <dbReference type="ARBA" id="ARBA00022475"/>
    </source>
</evidence>
<keyword evidence="6 8" id="KW-0472">Membrane</keyword>
<evidence type="ECO:0000256" key="8">
    <source>
        <dbReference type="SAM" id="Phobius"/>
    </source>
</evidence>
<reference evidence="10 11" key="1">
    <citation type="submission" date="2017-08" db="EMBL/GenBank/DDBJ databases">
        <title>Infants hospitalized years apart are colonized by the same room-sourced microbial strains.</title>
        <authorList>
            <person name="Brooks B."/>
            <person name="Olm M.R."/>
            <person name="Firek B.A."/>
            <person name="Baker R."/>
            <person name="Thomas B.C."/>
            <person name="Morowitz M.J."/>
            <person name="Banfield J.F."/>
        </authorList>
    </citation>
    <scope>NUCLEOTIDE SEQUENCE [LARGE SCALE GENOMIC DNA]</scope>
    <source>
        <strain evidence="10">S2_005_002_R2_29</strain>
    </source>
</reference>
<organism evidence="10 11">
    <name type="scientific">Micavibrio aeruginosavorus</name>
    <dbReference type="NCBI Taxonomy" id="349221"/>
    <lineage>
        <taxon>Bacteria</taxon>
        <taxon>Pseudomonadati</taxon>
        <taxon>Bdellovibrionota</taxon>
        <taxon>Bdellovibrionia</taxon>
        <taxon>Bdellovibrionales</taxon>
        <taxon>Pseudobdellovibrionaceae</taxon>
        <taxon>Micavibrio</taxon>
    </lineage>
</organism>
<dbReference type="InterPro" id="IPR003834">
    <property type="entry name" value="Cyt_c_assmbl_TM_dom"/>
</dbReference>
<feature type="transmembrane region" description="Helical" evidence="8">
    <location>
        <begin position="12"/>
        <end position="32"/>
    </location>
</feature>
<sequence>MPFSITHTALALAEGFGLAFSPCILPILPFILASSATKDRLRPFLVIAGFVITFTIFSLVSRSILSIFNIQQDAIQTGAYILLLIFGIVMVVPFLEERFSNVTSGIAGSANSLSNNKLTNTKLGGIFVGALIGLVWVPCAGPILASAILQVIQSQTNFEAVTTITAFSVGAGMPMLAIALFGQYLSAQLRFISKHAVTLRRIMGVSIIAFAFLALSGVSIAEWAVAKTSQTRTTEQNMAGLQDGLDTPYPTPEISGIKKWFNTDPLDLSALKGKVVLVDFWTYSCINCIRTLPYIESWYEKYKDKGLVIIGVHSPEFAFEGKEENVSKALKKFGLTYPVAMDNDFSTWRNFENRYWPAHYLIDKNGMVVYTHFGEGKYDVTENNIRYLLGLQIDENADAGKNVTAQGQTPETYLGNDRAERESKASPLPTDNWKVKGNWKRTGEYIESAKSGDFLMLHFRAKKVFLVMESATDETVNAQILMNGKALEKDTADTKSSIASVKESRLYEIIAEPSSTNRTVTIKAGSAGLRLYAFTFES</sequence>
<dbReference type="GO" id="GO:0016491">
    <property type="term" value="F:oxidoreductase activity"/>
    <property type="evidence" value="ECO:0007669"/>
    <property type="project" value="InterPro"/>
</dbReference>
<feature type="transmembrane region" description="Helical" evidence="8">
    <location>
        <begin position="160"/>
        <end position="181"/>
    </location>
</feature>
<dbReference type="PANTHER" id="PTHR42852">
    <property type="entry name" value="THIOL:DISULFIDE INTERCHANGE PROTEIN DSBE"/>
    <property type="match status" value="1"/>
</dbReference>
<feature type="transmembrane region" description="Helical" evidence="8">
    <location>
        <begin position="44"/>
        <end position="65"/>
    </location>
</feature>
<proteinExistence type="predicted"/>
<feature type="domain" description="Thioredoxin" evidence="9">
    <location>
        <begin position="245"/>
        <end position="390"/>
    </location>
</feature>
<dbReference type="InterPro" id="IPR041017">
    <property type="entry name" value="Thioredoxin_10"/>
</dbReference>
<keyword evidence="4" id="KW-0201">Cytochrome c-type biogenesis</keyword>
<protein>
    <submittedName>
        <fullName evidence="10">Cytochrome c biogenesis protein DipZ</fullName>
    </submittedName>
</protein>
<dbReference type="GO" id="GO:0017004">
    <property type="term" value="P:cytochrome complex assembly"/>
    <property type="evidence" value="ECO:0007669"/>
    <property type="project" value="UniProtKB-KW"/>
</dbReference>
<dbReference type="InterPro" id="IPR013740">
    <property type="entry name" value="Redoxin"/>
</dbReference>
<keyword evidence="5 8" id="KW-1133">Transmembrane helix</keyword>
<evidence type="ECO:0000313" key="11">
    <source>
        <dbReference type="Proteomes" id="UP000249417"/>
    </source>
</evidence>
<dbReference type="Gene3D" id="3.40.30.10">
    <property type="entry name" value="Glutaredoxin"/>
    <property type="match status" value="1"/>
</dbReference>
<dbReference type="AlphaFoldDB" id="A0A2W5N2V9"/>
<evidence type="ECO:0000256" key="5">
    <source>
        <dbReference type="ARBA" id="ARBA00022989"/>
    </source>
</evidence>
<gene>
    <name evidence="10" type="ORF">DI551_08310</name>
</gene>
<evidence type="ECO:0000259" key="9">
    <source>
        <dbReference type="PROSITE" id="PS51352"/>
    </source>
</evidence>
<dbReference type="PANTHER" id="PTHR42852:SF13">
    <property type="entry name" value="PROTEIN DIPZ"/>
    <property type="match status" value="1"/>
</dbReference>
<dbReference type="Proteomes" id="UP000249417">
    <property type="component" value="Unassembled WGS sequence"/>
</dbReference>
<evidence type="ECO:0000256" key="4">
    <source>
        <dbReference type="ARBA" id="ARBA00022748"/>
    </source>
</evidence>
<evidence type="ECO:0000256" key="7">
    <source>
        <dbReference type="SAM" id="MobiDB-lite"/>
    </source>
</evidence>
<evidence type="ECO:0000256" key="6">
    <source>
        <dbReference type="ARBA" id="ARBA00023136"/>
    </source>
</evidence>
<feature type="region of interest" description="Disordered" evidence="7">
    <location>
        <begin position="403"/>
        <end position="430"/>
    </location>
</feature>
<dbReference type="Pfam" id="PF02683">
    <property type="entry name" value="DsbD_TM"/>
    <property type="match status" value="1"/>
</dbReference>
<comment type="subcellular location">
    <subcellularLocation>
        <location evidence="1">Cell membrane</location>
        <topology evidence="1">Multi-pass membrane protein</topology>
    </subcellularLocation>
</comment>
<dbReference type="Pfam" id="PF17991">
    <property type="entry name" value="Thioredoxin_10"/>
    <property type="match status" value="1"/>
</dbReference>
<dbReference type="CDD" id="cd03012">
    <property type="entry name" value="TlpA_like_DipZ_like"/>
    <property type="match status" value="1"/>
</dbReference>
<dbReference type="Pfam" id="PF08534">
    <property type="entry name" value="Redoxin"/>
    <property type="match status" value="1"/>
</dbReference>
<accession>A0A2W5N2V9</accession>
<dbReference type="EMBL" id="QFQB01000061">
    <property type="protein sequence ID" value="PZQ45145.1"/>
    <property type="molecule type" value="Genomic_DNA"/>
</dbReference>
<dbReference type="Gene3D" id="2.60.120.260">
    <property type="entry name" value="Galactose-binding domain-like"/>
    <property type="match status" value="1"/>
</dbReference>
<evidence type="ECO:0000256" key="1">
    <source>
        <dbReference type="ARBA" id="ARBA00004651"/>
    </source>
</evidence>
<dbReference type="GO" id="GO:0005886">
    <property type="term" value="C:plasma membrane"/>
    <property type="evidence" value="ECO:0007669"/>
    <property type="project" value="UniProtKB-SubCell"/>
</dbReference>
<feature type="transmembrane region" description="Helical" evidence="8">
    <location>
        <begin position="202"/>
        <end position="226"/>
    </location>
</feature>
<feature type="transmembrane region" description="Helical" evidence="8">
    <location>
        <begin position="77"/>
        <end position="95"/>
    </location>
</feature>
<evidence type="ECO:0000313" key="10">
    <source>
        <dbReference type="EMBL" id="PZQ45145.1"/>
    </source>
</evidence>
<comment type="caution">
    <text evidence="10">The sequence shown here is derived from an EMBL/GenBank/DDBJ whole genome shotgun (WGS) entry which is preliminary data.</text>
</comment>